<dbReference type="PANTHER" id="PTHR36051">
    <property type="entry name" value="DYNAMIN"/>
    <property type="match status" value="1"/>
</dbReference>
<comment type="caution">
    <text evidence="2">The sequence shown here is derived from an EMBL/GenBank/DDBJ whole genome shotgun (WGS) entry which is preliminary data.</text>
</comment>
<accession>A0AAV6LX69</accession>
<name>A0AAV6LX69_9ROSI</name>
<sequence length="356" mass="39091">MEARNVSEIKGRVTSEKGQFGGIRIENPFTLKVGQIFTGFGVGCGVGIGVGRPINMGAIPVVNDVMSATRGATDAFSGISRHLNNSLRKLGAKNIQAGIGCGVGFGHGFGVGLAIKPSFLQQAQSSVTQAMEKLMTKFGNNPSLRISHDAVPASLRSATSITNVSTDEHPIASIRKFAKEVPETAPENQSGKSPSSRSFGTRTEKVIDSFLQNPVFKGGDTVRQDEVGRQRLENQLFEMVMMHQKLIQELREDNNKLRRILLEDLKVPTSKLQAKMVVSTILEGEESKSRDFWHRANVGKTKSRKYYFRRRRVVTFGAMSCYDNCSFDNVATVEDHDKSCPSNQYPILSLAKSSCR</sequence>
<feature type="region of interest" description="Disordered" evidence="1">
    <location>
        <begin position="180"/>
        <end position="200"/>
    </location>
</feature>
<protein>
    <submittedName>
        <fullName evidence="2">Uncharacterized protein</fullName>
    </submittedName>
</protein>
<evidence type="ECO:0000256" key="1">
    <source>
        <dbReference type="SAM" id="MobiDB-lite"/>
    </source>
</evidence>
<dbReference type="EMBL" id="JAGKQH010000019">
    <property type="protein sequence ID" value="KAG6571791.1"/>
    <property type="molecule type" value="Genomic_DNA"/>
</dbReference>
<evidence type="ECO:0000313" key="3">
    <source>
        <dbReference type="Proteomes" id="UP000685013"/>
    </source>
</evidence>
<reference evidence="2 3" key="1">
    <citation type="journal article" date="2021" name="Hortic Res">
        <title>The domestication of Cucurbita argyrosperma as revealed by the genome of its wild relative.</title>
        <authorList>
            <person name="Barrera-Redondo J."/>
            <person name="Sanchez-de la Vega G."/>
            <person name="Aguirre-Liguori J.A."/>
            <person name="Castellanos-Morales G."/>
            <person name="Gutierrez-Guerrero Y.T."/>
            <person name="Aguirre-Dugua X."/>
            <person name="Aguirre-Planter E."/>
            <person name="Tenaillon M.I."/>
            <person name="Lira-Saade R."/>
            <person name="Eguiarte L.E."/>
        </authorList>
    </citation>
    <scope>NUCLEOTIDE SEQUENCE [LARGE SCALE GENOMIC DNA]</scope>
    <source>
        <strain evidence="2">JBR-2021</strain>
    </source>
</reference>
<dbReference type="AlphaFoldDB" id="A0AAV6LX69"/>
<gene>
    <name evidence="2" type="ORF">SDJN03_28519</name>
</gene>
<proteinExistence type="predicted"/>
<organism evidence="2 3">
    <name type="scientific">Cucurbita argyrosperma subsp. sororia</name>
    <dbReference type="NCBI Taxonomy" id="37648"/>
    <lineage>
        <taxon>Eukaryota</taxon>
        <taxon>Viridiplantae</taxon>
        <taxon>Streptophyta</taxon>
        <taxon>Embryophyta</taxon>
        <taxon>Tracheophyta</taxon>
        <taxon>Spermatophyta</taxon>
        <taxon>Magnoliopsida</taxon>
        <taxon>eudicotyledons</taxon>
        <taxon>Gunneridae</taxon>
        <taxon>Pentapetalae</taxon>
        <taxon>rosids</taxon>
        <taxon>fabids</taxon>
        <taxon>Cucurbitales</taxon>
        <taxon>Cucurbitaceae</taxon>
        <taxon>Cucurbiteae</taxon>
        <taxon>Cucurbita</taxon>
    </lineage>
</organism>
<feature type="compositionally biased region" description="Polar residues" evidence="1">
    <location>
        <begin position="186"/>
        <end position="200"/>
    </location>
</feature>
<dbReference type="Proteomes" id="UP000685013">
    <property type="component" value="Chromosome 19"/>
</dbReference>
<feature type="non-terminal residue" evidence="2">
    <location>
        <position position="1"/>
    </location>
</feature>
<evidence type="ECO:0000313" key="2">
    <source>
        <dbReference type="EMBL" id="KAG6571791.1"/>
    </source>
</evidence>
<keyword evidence="3" id="KW-1185">Reference proteome</keyword>
<dbReference type="PANTHER" id="PTHR36051:SF2">
    <property type="entry name" value="DYNAMIN"/>
    <property type="match status" value="1"/>
</dbReference>